<evidence type="ECO:0000259" key="1">
    <source>
        <dbReference type="Pfam" id="PF07969"/>
    </source>
</evidence>
<name>A0A2A5WQ82_9GAMM</name>
<comment type="caution">
    <text evidence="2">The sequence shown here is derived from an EMBL/GenBank/DDBJ whole genome shotgun (WGS) entry which is preliminary data.</text>
</comment>
<dbReference type="InterPro" id="IPR011059">
    <property type="entry name" value="Metal-dep_hydrolase_composite"/>
</dbReference>
<dbReference type="AlphaFoldDB" id="A0A2A5WQ82"/>
<feature type="domain" description="Amidohydrolase 3" evidence="1">
    <location>
        <begin position="49"/>
        <end position="544"/>
    </location>
</feature>
<dbReference type="PANTHER" id="PTHR11647">
    <property type="entry name" value="HYDRANTOINASE/DIHYDROPYRIMIDINASE FAMILY MEMBER"/>
    <property type="match status" value="1"/>
</dbReference>
<dbReference type="InterPro" id="IPR013108">
    <property type="entry name" value="Amidohydro_3"/>
</dbReference>
<dbReference type="Proteomes" id="UP000219327">
    <property type="component" value="Unassembled WGS sequence"/>
</dbReference>
<dbReference type="SUPFAM" id="SSF51556">
    <property type="entry name" value="Metallo-dependent hydrolases"/>
    <property type="match status" value="1"/>
</dbReference>
<dbReference type="EMBL" id="NTKD01000035">
    <property type="protein sequence ID" value="PDH38639.1"/>
    <property type="molecule type" value="Genomic_DNA"/>
</dbReference>
<dbReference type="GO" id="GO:0005829">
    <property type="term" value="C:cytosol"/>
    <property type="evidence" value="ECO:0007669"/>
    <property type="project" value="TreeGrafter"/>
</dbReference>
<protein>
    <submittedName>
        <fullName evidence="2">Aminoacylase</fullName>
    </submittedName>
</protein>
<dbReference type="PANTHER" id="PTHR11647:SF1">
    <property type="entry name" value="COLLAPSIN RESPONSE MEDIATOR PROTEIN"/>
    <property type="match status" value="1"/>
</dbReference>
<dbReference type="InterPro" id="IPR032466">
    <property type="entry name" value="Metal_Hydrolase"/>
</dbReference>
<sequence>MEVDGPMNDAKIINANIVDGSGAPVYAGELAIRDGRIAEVGASVGEASQTIDAGNLVLAPGFVDVHTHYDAQVFWDNTLSPSCYHGVTTVFGGNCGFSIAPLSEAAAPYLMRMLARVEGMPVTSLEVGVPWNWQSFADYLERLEGNLGVNAGFMAGHSAIRRVVMGERAVGHQATEDELAAMKMLLAQCLEEGAMGFSSTIAITHNDADGKPVPSRHASYEELIELARVCRQFEGTSLEFLPAQGMFSDEVMDLMIQLSNAAERPLNWNVLAAGSQQLMDNHLSASDRAIAAGADVRALTRAQPMTLRINLHAGFVFDSLEGWAPLFELSVEERLERLKDPAERQKLDTSAKSGGPFTSLANWGNLTVHATILEKNKSFEGRTVDDIARELDKDPFDAMLDLAVEEGLRTSFMPMTGDHDPALWPIRAKLWQDERTVIGGSDAGAHLDMIDTFAFSTAVLAQGVREQQVIGLEDAVHQLTQVPAELLGLKDRGLIREGWYADLVIFDPNTVGASDFYMRQDLPADEPRIYADARGIRDVFVNGVRIIDDGEHTGELPGIALRSGRDTVTPAMRRG</sequence>
<evidence type="ECO:0000313" key="2">
    <source>
        <dbReference type="EMBL" id="PDH38639.1"/>
    </source>
</evidence>
<gene>
    <name evidence="2" type="ORF">CNE99_06860</name>
</gene>
<accession>A0A2A5WQ82</accession>
<proteinExistence type="predicted"/>
<reference evidence="2 3" key="1">
    <citation type="submission" date="2017-08" db="EMBL/GenBank/DDBJ databases">
        <title>Fine stratification of microbial communities through a metagenomic profile of the photic zone.</title>
        <authorList>
            <person name="Haro-Moreno J.M."/>
            <person name="Lopez-Perez M."/>
            <person name="De La Torre J."/>
            <person name="Picazo A."/>
            <person name="Camacho A."/>
            <person name="Rodriguez-Valera F."/>
        </authorList>
    </citation>
    <scope>NUCLEOTIDE SEQUENCE [LARGE SCALE GENOMIC DNA]</scope>
    <source>
        <strain evidence="2">MED-G24</strain>
    </source>
</reference>
<dbReference type="GO" id="GO:0016812">
    <property type="term" value="F:hydrolase activity, acting on carbon-nitrogen (but not peptide) bonds, in cyclic amides"/>
    <property type="evidence" value="ECO:0007669"/>
    <property type="project" value="TreeGrafter"/>
</dbReference>
<dbReference type="Gene3D" id="3.20.20.140">
    <property type="entry name" value="Metal-dependent hydrolases"/>
    <property type="match status" value="2"/>
</dbReference>
<dbReference type="Gene3D" id="2.30.40.10">
    <property type="entry name" value="Urease, subunit C, domain 1"/>
    <property type="match status" value="1"/>
</dbReference>
<dbReference type="SUPFAM" id="SSF51338">
    <property type="entry name" value="Composite domain of metallo-dependent hydrolases"/>
    <property type="match status" value="1"/>
</dbReference>
<evidence type="ECO:0000313" key="3">
    <source>
        <dbReference type="Proteomes" id="UP000219327"/>
    </source>
</evidence>
<dbReference type="InterPro" id="IPR050378">
    <property type="entry name" value="Metallo-dep_Hydrolases_sf"/>
</dbReference>
<organism evidence="2 3">
    <name type="scientific">OM182 bacterium MED-G24</name>
    <dbReference type="NCBI Taxonomy" id="1986255"/>
    <lineage>
        <taxon>Bacteria</taxon>
        <taxon>Pseudomonadati</taxon>
        <taxon>Pseudomonadota</taxon>
        <taxon>Gammaproteobacteria</taxon>
        <taxon>OMG group</taxon>
        <taxon>OM182 clade</taxon>
    </lineage>
</organism>
<dbReference type="Pfam" id="PF07969">
    <property type="entry name" value="Amidohydro_3"/>
    <property type="match status" value="1"/>
</dbReference>